<proteinExistence type="predicted"/>
<reference evidence="1" key="1">
    <citation type="submission" date="2020-04" db="EMBL/GenBank/DDBJ databases">
        <authorList>
            <person name="Broberg M."/>
        </authorList>
    </citation>
    <scope>NUCLEOTIDE SEQUENCE</scope>
</reference>
<sequence length="18" mass="2013">MEPVRKAFSKPCCLFLGS</sequence>
<gene>
    <name evidence="1" type="ORF">CRV2_00014031</name>
</gene>
<protein>
    <submittedName>
        <fullName evidence="1">Uncharacterized protein</fullName>
    </submittedName>
</protein>
<name>A0ACA9U602_BIOOC</name>
<evidence type="ECO:0000313" key="2">
    <source>
        <dbReference type="Proteomes" id="UP000836387"/>
    </source>
</evidence>
<dbReference type="EMBL" id="CADEHS020000024">
    <property type="protein sequence ID" value="CAG9948492.1"/>
    <property type="molecule type" value="Genomic_DNA"/>
</dbReference>
<accession>A0ACA9U602</accession>
<organism evidence="1 2">
    <name type="scientific">Clonostachys rosea f. rosea IK726</name>
    <dbReference type="NCBI Taxonomy" id="1349383"/>
    <lineage>
        <taxon>Eukaryota</taxon>
        <taxon>Fungi</taxon>
        <taxon>Dikarya</taxon>
        <taxon>Ascomycota</taxon>
        <taxon>Pezizomycotina</taxon>
        <taxon>Sordariomycetes</taxon>
        <taxon>Hypocreomycetidae</taxon>
        <taxon>Hypocreales</taxon>
        <taxon>Bionectriaceae</taxon>
        <taxon>Clonostachys</taxon>
    </lineage>
</organism>
<keyword evidence="2" id="KW-1185">Reference proteome</keyword>
<dbReference type="Proteomes" id="UP000836387">
    <property type="component" value="Unassembled WGS sequence"/>
</dbReference>
<comment type="caution">
    <text evidence="1">The sequence shown here is derived from an EMBL/GenBank/DDBJ whole genome shotgun (WGS) entry which is preliminary data.</text>
</comment>
<evidence type="ECO:0000313" key="1">
    <source>
        <dbReference type="EMBL" id="CAG9948492.1"/>
    </source>
</evidence>
<reference evidence="1" key="2">
    <citation type="submission" date="2021-10" db="EMBL/GenBank/DDBJ databases">
        <authorList>
            <person name="Piombo E."/>
        </authorList>
    </citation>
    <scope>NUCLEOTIDE SEQUENCE</scope>
</reference>